<accession>A0ABN4S189</accession>
<dbReference type="Proteomes" id="UP000094600">
    <property type="component" value="Chromosome"/>
</dbReference>
<name>A0ABN4S189_XENHO</name>
<dbReference type="EMBL" id="CP016176">
    <property type="protein sequence ID" value="AOM39824.1"/>
    <property type="molecule type" value="Genomic_DNA"/>
</dbReference>
<evidence type="ECO:0000313" key="2">
    <source>
        <dbReference type="Proteomes" id="UP000094600"/>
    </source>
</evidence>
<reference evidence="1 2" key="1">
    <citation type="submission" date="2016-06" db="EMBL/GenBank/DDBJ databases">
        <title>Bacterial characters and pathogenicity of Xenorhabdus hominickii from an entomopathogenic nematode, Steinernema monticolum.</title>
        <authorList>
            <person name="Park Y."/>
            <person name="Kim Y."/>
        </authorList>
    </citation>
    <scope>NUCLEOTIDE SEQUENCE [LARGE SCALE GENOMIC DNA]</scope>
    <source>
        <strain evidence="1 2">ANU1</strain>
    </source>
</reference>
<protein>
    <submittedName>
        <fullName evidence="1">Uncharacterized protein</fullName>
    </submittedName>
</protein>
<proteinExistence type="predicted"/>
<sequence>MENLQLSTCGIHNRRIKSVNEQTYYTDDELCDLPAGTRLDVRVQMLADSVWNQKMVKTIPDIA</sequence>
<keyword evidence="2" id="KW-1185">Reference proteome</keyword>
<organism evidence="1 2">
    <name type="scientific">Xenorhabdus hominickii</name>
    <dbReference type="NCBI Taxonomy" id="351679"/>
    <lineage>
        <taxon>Bacteria</taxon>
        <taxon>Pseudomonadati</taxon>
        <taxon>Pseudomonadota</taxon>
        <taxon>Gammaproteobacteria</taxon>
        <taxon>Enterobacterales</taxon>
        <taxon>Morganellaceae</taxon>
        <taxon>Xenorhabdus</taxon>
    </lineage>
</organism>
<gene>
    <name evidence="1" type="ORF">A9255_04075</name>
</gene>
<evidence type="ECO:0000313" key="1">
    <source>
        <dbReference type="EMBL" id="AOM39824.1"/>
    </source>
</evidence>